<protein>
    <submittedName>
        <fullName evidence="2">Uncharacterized protein</fullName>
    </submittedName>
</protein>
<sequence length="50" mass="5627">MTPMAILIIAVILFVLLGYYRVLIRLVFKFVWLILTAILLLAVVGMFTSG</sequence>
<organism evidence="2 3">
    <name type="scientific">Halocynthiibacter halioticoli</name>
    <dbReference type="NCBI Taxonomy" id="2986804"/>
    <lineage>
        <taxon>Bacteria</taxon>
        <taxon>Pseudomonadati</taxon>
        <taxon>Pseudomonadota</taxon>
        <taxon>Alphaproteobacteria</taxon>
        <taxon>Rhodobacterales</taxon>
        <taxon>Paracoccaceae</taxon>
        <taxon>Halocynthiibacter</taxon>
    </lineage>
</organism>
<keyword evidence="1" id="KW-1133">Transmembrane helix</keyword>
<name>A0AAE3J1H5_9RHOB</name>
<feature type="transmembrane region" description="Helical" evidence="1">
    <location>
        <begin position="6"/>
        <end position="23"/>
    </location>
</feature>
<evidence type="ECO:0000313" key="3">
    <source>
        <dbReference type="Proteomes" id="UP001208041"/>
    </source>
</evidence>
<reference evidence="2" key="1">
    <citation type="submission" date="2022-10" db="EMBL/GenBank/DDBJ databases">
        <authorList>
            <person name="Yue Y."/>
        </authorList>
    </citation>
    <scope>NUCLEOTIDE SEQUENCE</scope>
    <source>
        <strain evidence="2">Z654</strain>
    </source>
</reference>
<keyword evidence="3" id="KW-1185">Reference proteome</keyword>
<comment type="caution">
    <text evidence="2">The sequence shown here is derived from an EMBL/GenBank/DDBJ whole genome shotgun (WGS) entry which is preliminary data.</text>
</comment>
<accession>A0AAE3J1H5</accession>
<dbReference type="AlphaFoldDB" id="A0AAE3J1H5"/>
<keyword evidence="1" id="KW-0472">Membrane</keyword>
<gene>
    <name evidence="2" type="ORF">OH136_07505</name>
</gene>
<dbReference type="EMBL" id="JAOYFC010000001">
    <property type="protein sequence ID" value="MCV6824401.1"/>
    <property type="molecule type" value="Genomic_DNA"/>
</dbReference>
<feature type="transmembrane region" description="Helical" evidence="1">
    <location>
        <begin position="30"/>
        <end position="48"/>
    </location>
</feature>
<evidence type="ECO:0000256" key="1">
    <source>
        <dbReference type="SAM" id="Phobius"/>
    </source>
</evidence>
<proteinExistence type="predicted"/>
<dbReference type="RefSeq" id="WP_263953210.1">
    <property type="nucleotide sequence ID" value="NZ_JAOYFC010000001.1"/>
</dbReference>
<dbReference type="Proteomes" id="UP001208041">
    <property type="component" value="Unassembled WGS sequence"/>
</dbReference>
<evidence type="ECO:0000313" key="2">
    <source>
        <dbReference type="EMBL" id="MCV6824401.1"/>
    </source>
</evidence>
<keyword evidence="1" id="KW-0812">Transmembrane</keyword>